<gene>
    <name evidence="7" type="ORF">SAMN05421774_103390</name>
</gene>
<evidence type="ECO:0000256" key="5">
    <source>
        <dbReference type="SAM" id="SignalP"/>
    </source>
</evidence>
<keyword evidence="3" id="KW-0813">Transport</keyword>
<dbReference type="Gene3D" id="3.40.190.10">
    <property type="entry name" value="Periplasmic binding protein-like II"/>
    <property type="match status" value="1"/>
</dbReference>
<name>A0A1N7NGV6_9RHOB</name>
<comment type="similarity">
    <text evidence="2">Belongs to the bacterial solute-binding protein 5 family.</text>
</comment>
<dbReference type="GO" id="GO:0030288">
    <property type="term" value="C:outer membrane-bounded periplasmic space"/>
    <property type="evidence" value="ECO:0007669"/>
    <property type="project" value="UniProtKB-ARBA"/>
</dbReference>
<dbReference type="InterPro" id="IPR030678">
    <property type="entry name" value="Peptide/Ni-bd"/>
</dbReference>
<dbReference type="GO" id="GO:1904680">
    <property type="term" value="F:peptide transmembrane transporter activity"/>
    <property type="evidence" value="ECO:0007669"/>
    <property type="project" value="TreeGrafter"/>
</dbReference>
<feature type="domain" description="Solute-binding protein family 5" evidence="6">
    <location>
        <begin position="71"/>
        <end position="423"/>
    </location>
</feature>
<evidence type="ECO:0000256" key="4">
    <source>
        <dbReference type="ARBA" id="ARBA00022729"/>
    </source>
</evidence>
<evidence type="ECO:0000256" key="2">
    <source>
        <dbReference type="ARBA" id="ARBA00005695"/>
    </source>
</evidence>
<dbReference type="STRING" id="1086013.SAMN05421774_103390"/>
<sequence length="501" mass="55033">MRRIHRTMLAAALAASSALTAPAVWADANRLTIDLVNEPSSLDPHLQWNPDSYYVYRNIFDNLLTRDDDGNIVPQIATEWIQLSPTEIVFTIRDDVKFHDGSALTPEDVVFSVQRITDKDFGSPQLSQFATITSAEVLDGNKVKLTTRAPYPALMGQLVKLSIVPKAVVEAVGKEAFNQAPVGSGPYKFDGWDRGVEVRLAVNEDYWGQKGSFPAAVFRAVPDASTRVANLVSGASDLVVTMDPDLAMQLDAADGVGPRSALTERVAYLAVNGAKPGLDDLRLRQAMAHAIDRELIVEGLLGGYDQPVGQLLTPAHVGWVEGFEGVAYDPDKARALIAEVGEPAKRTLSFATSPVFDQRIVQALQQMLTDVGLNVEIELTDMATYLKKVQSDPAQSPDMSFGRWSCACQDADGVVYPLLHSSSSWSRVRNTELDAVLESARGELDPAKRLEDYRKVQEWIRDNVSQVPLYQAAIIYGASDNLQWQPTPNESLFINRMSWSD</sequence>
<dbReference type="EMBL" id="FTOT01000003">
    <property type="protein sequence ID" value="SIS97532.1"/>
    <property type="molecule type" value="Genomic_DNA"/>
</dbReference>
<proteinExistence type="inferred from homology"/>
<dbReference type="InterPro" id="IPR000914">
    <property type="entry name" value="SBP_5_dom"/>
</dbReference>
<evidence type="ECO:0000256" key="3">
    <source>
        <dbReference type="ARBA" id="ARBA00022448"/>
    </source>
</evidence>
<protein>
    <submittedName>
        <fullName evidence="7">Peptide/nickel transport system substrate-binding protein</fullName>
    </submittedName>
</protein>
<evidence type="ECO:0000256" key="1">
    <source>
        <dbReference type="ARBA" id="ARBA00004418"/>
    </source>
</evidence>
<dbReference type="GO" id="GO:0015833">
    <property type="term" value="P:peptide transport"/>
    <property type="evidence" value="ECO:0007669"/>
    <property type="project" value="TreeGrafter"/>
</dbReference>
<evidence type="ECO:0000313" key="7">
    <source>
        <dbReference type="EMBL" id="SIS97532.1"/>
    </source>
</evidence>
<dbReference type="Gene3D" id="3.90.76.10">
    <property type="entry name" value="Dipeptide-binding Protein, Domain 1"/>
    <property type="match status" value="1"/>
</dbReference>
<dbReference type="PIRSF" id="PIRSF002741">
    <property type="entry name" value="MppA"/>
    <property type="match status" value="1"/>
</dbReference>
<dbReference type="Proteomes" id="UP000186141">
    <property type="component" value="Unassembled WGS sequence"/>
</dbReference>
<dbReference type="AlphaFoldDB" id="A0A1N7NGV6"/>
<feature type="chain" id="PRO_5013156648" evidence="5">
    <location>
        <begin position="27"/>
        <end position="501"/>
    </location>
</feature>
<evidence type="ECO:0000313" key="8">
    <source>
        <dbReference type="Proteomes" id="UP000186141"/>
    </source>
</evidence>
<dbReference type="Pfam" id="PF00496">
    <property type="entry name" value="SBP_bac_5"/>
    <property type="match status" value="1"/>
</dbReference>
<evidence type="ECO:0000259" key="6">
    <source>
        <dbReference type="Pfam" id="PF00496"/>
    </source>
</evidence>
<comment type="subcellular location">
    <subcellularLocation>
        <location evidence="1">Periplasm</location>
    </subcellularLocation>
</comment>
<dbReference type="InterPro" id="IPR039424">
    <property type="entry name" value="SBP_5"/>
</dbReference>
<dbReference type="GO" id="GO:0043190">
    <property type="term" value="C:ATP-binding cassette (ABC) transporter complex"/>
    <property type="evidence" value="ECO:0007669"/>
    <property type="project" value="InterPro"/>
</dbReference>
<dbReference type="PANTHER" id="PTHR30290:SF9">
    <property type="entry name" value="OLIGOPEPTIDE-BINDING PROTEIN APPA"/>
    <property type="match status" value="1"/>
</dbReference>
<dbReference type="PANTHER" id="PTHR30290">
    <property type="entry name" value="PERIPLASMIC BINDING COMPONENT OF ABC TRANSPORTER"/>
    <property type="match status" value="1"/>
</dbReference>
<accession>A0A1N7NGV6</accession>
<dbReference type="SUPFAM" id="SSF53850">
    <property type="entry name" value="Periplasmic binding protein-like II"/>
    <property type="match status" value="1"/>
</dbReference>
<organism evidence="7 8">
    <name type="scientific">Gemmobacter megaterium</name>
    <dbReference type="NCBI Taxonomy" id="1086013"/>
    <lineage>
        <taxon>Bacteria</taxon>
        <taxon>Pseudomonadati</taxon>
        <taxon>Pseudomonadota</taxon>
        <taxon>Alphaproteobacteria</taxon>
        <taxon>Rhodobacterales</taxon>
        <taxon>Paracoccaceae</taxon>
        <taxon>Gemmobacter</taxon>
    </lineage>
</organism>
<feature type="signal peptide" evidence="5">
    <location>
        <begin position="1"/>
        <end position="26"/>
    </location>
</feature>
<keyword evidence="8" id="KW-1185">Reference proteome</keyword>
<dbReference type="Gene3D" id="3.10.105.10">
    <property type="entry name" value="Dipeptide-binding Protein, Domain 3"/>
    <property type="match status" value="1"/>
</dbReference>
<dbReference type="RefSeq" id="WP_200799286.1">
    <property type="nucleotide sequence ID" value="NZ_BMEH01000003.1"/>
</dbReference>
<keyword evidence="4 5" id="KW-0732">Signal</keyword>
<reference evidence="7 8" key="1">
    <citation type="submission" date="2017-01" db="EMBL/GenBank/DDBJ databases">
        <authorList>
            <person name="Mah S.A."/>
            <person name="Swanson W.J."/>
            <person name="Moy G.W."/>
            <person name="Vacquier V.D."/>
        </authorList>
    </citation>
    <scope>NUCLEOTIDE SEQUENCE [LARGE SCALE GENOMIC DNA]</scope>
    <source>
        <strain evidence="7 8">DSM 26375</strain>
    </source>
</reference>